<proteinExistence type="predicted"/>
<dbReference type="eggNOG" id="ENOG502Z7TM">
    <property type="taxonomic scope" value="Bacteria"/>
</dbReference>
<dbReference type="AlphaFoldDB" id="A0LLP9"/>
<dbReference type="InterPro" id="IPR031823">
    <property type="entry name" value="TatT"/>
</dbReference>
<accession>A0LLP9</accession>
<dbReference type="EMBL" id="CP000478">
    <property type="protein sequence ID" value="ABK18351.1"/>
    <property type="molecule type" value="Genomic_DNA"/>
</dbReference>
<dbReference type="Gene3D" id="1.25.40.920">
    <property type="entry name" value="TRAP transporter T-component"/>
    <property type="match status" value="1"/>
</dbReference>
<dbReference type="STRING" id="335543.Sfum_2673"/>
<dbReference type="Pfam" id="PF16811">
    <property type="entry name" value="TAtT"/>
    <property type="match status" value="1"/>
</dbReference>
<dbReference type="InterPro" id="IPR038537">
    <property type="entry name" value="TatT_sf"/>
</dbReference>
<dbReference type="HOGENOM" id="CLU_074357_0_0_7"/>
<dbReference type="KEGG" id="sfu:Sfum_2673"/>
<evidence type="ECO:0000313" key="2">
    <source>
        <dbReference type="Proteomes" id="UP000001784"/>
    </source>
</evidence>
<keyword evidence="2" id="KW-1185">Reference proteome</keyword>
<dbReference type="InParanoid" id="A0LLP9"/>
<reference evidence="1 2" key="1">
    <citation type="submission" date="2006-10" db="EMBL/GenBank/DDBJ databases">
        <title>Complete sequence of Syntrophobacter fumaroxidans MPOB.</title>
        <authorList>
            <consortium name="US DOE Joint Genome Institute"/>
            <person name="Copeland A."/>
            <person name="Lucas S."/>
            <person name="Lapidus A."/>
            <person name="Barry K."/>
            <person name="Detter J.C."/>
            <person name="Glavina del Rio T."/>
            <person name="Hammon N."/>
            <person name="Israni S."/>
            <person name="Pitluck S."/>
            <person name="Goltsman E.G."/>
            <person name="Martinez M."/>
            <person name="Schmutz J."/>
            <person name="Larimer F."/>
            <person name="Land M."/>
            <person name="Hauser L."/>
            <person name="Kyrpides N."/>
            <person name="Kim E."/>
            <person name="Boone D.R."/>
            <person name="Brockman F."/>
            <person name="Culley D."/>
            <person name="Ferry J."/>
            <person name="Gunsalus R."/>
            <person name="McInerney M.J."/>
            <person name="Morrison M."/>
            <person name="Plugge C."/>
            <person name="Rohlin L."/>
            <person name="Scholten J."/>
            <person name="Sieber J."/>
            <person name="Stams A.J.M."/>
            <person name="Worm P."/>
            <person name="Henstra A.M."/>
            <person name="Richardson P."/>
        </authorList>
    </citation>
    <scope>NUCLEOTIDE SEQUENCE [LARGE SCALE GENOMIC DNA]</scope>
    <source>
        <strain evidence="2">DSM 10017 / MPOB</strain>
    </source>
</reference>
<dbReference type="Proteomes" id="UP000001784">
    <property type="component" value="Chromosome"/>
</dbReference>
<dbReference type="OrthoDB" id="191213at2"/>
<sequence length="297" mass="32262">MVFLLGVLLLQGCASVERLAVNRLGDALAQGASVYATDDDPDLVGQALPFGLKTIEGLLAESPRHKGLLLAAASGFTQYAYAFVQTEADFAEDADLARAIALRQRAGRLYRRALGYGLRGLEEVHPGFLQALRADPDAALAGFRKADVPQLYWTAAAWGSAIALDKTDTELGADLPLVEALMRRALKLDEGFGRGAIRDFFIVYEGGRPASAGGSIERAREHFSRSLVLSGGRRAAPLVSFAETVDVGLQDRADFERLLHQALAIDANAEPEERLANVIAQRRARWLLSRMDRLFVE</sequence>
<protein>
    <submittedName>
        <fullName evidence="1">Uncharacterized protein</fullName>
    </submittedName>
</protein>
<organism evidence="1 2">
    <name type="scientific">Syntrophobacter fumaroxidans (strain DSM 10017 / MPOB)</name>
    <dbReference type="NCBI Taxonomy" id="335543"/>
    <lineage>
        <taxon>Bacteria</taxon>
        <taxon>Pseudomonadati</taxon>
        <taxon>Thermodesulfobacteriota</taxon>
        <taxon>Syntrophobacteria</taxon>
        <taxon>Syntrophobacterales</taxon>
        <taxon>Syntrophobacteraceae</taxon>
        <taxon>Syntrophobacter</taxon>
    </lineage>
</organism>
<gene>
    <name evidence="1" type="ordered locus">Sfum_2673</name>
</gene>
<evidence type="ECO:0000313" key="1">
    <source>
        <dbReference type="EMBL" id="ABK18351.1"/>
    </source>
</evidence>
<name>A0LLP9_SYNFM</name>
<dbReference type="RefSeq" id="WP_011699518.1">
    <property type="nucleotide sequence ID" value="NC_008554.1"/>
</dbReference>